<name>A0A8T9BHS8_9HELO</name>
<proteinExistence type="predicted"/>
<dbReference type="InterPro" id="IPR050600">
    <property type="entry name" value="SETD3_SETD6_MTase"/>
</dbReference>
<evidence type="ECO:0000256" key="1">
    <source>
        <dbReference type="SAM" id="MobiDB-lite"/>
    </source>
</evidence>
<organism evidence="2 3">
    <name type="scientific">Lachnellula arida</name>
    <dbReference type="NCBI Taxonomy" id="1316785"/>
    <lineage>
        <taxon>Eukaryota</taxon>
        <taxon>Fungi</taxon>
        <taxon>Dikarya</taxon>
        <taxon>Ascomycota</taxon>
        <taxon>Pezizomycotina</taxon>
        <taxon>Leotiomycetes</taxon>
        <taxon>Helotiales</taxon>
        <taxon>Lachnaceae</taxon>
        <taxon>Lachnellula</taxon>
    </lineage>
</organism>
<dbReference type="OrthoDB" id="441812at2759"/>
<evidence type="ECO:0000313" key="3">
    <source>
        <dbReference type="Proteomes" id="UP000469559"/>
    </source>
</evidence>
<dbReference type="SUPFAM" id="SSF82199">
    <property type="entry name" value="SET domain"/>
    <property type="match status" value="1"/>
</dbReference>
<dbReference type="Proteomes" id="UP000469559">
    <property type="component" value="Unassembled WGS sequence"/>
</dbReference>
<protein>
    <submittedName>
        <fullName evidence="2">SET domain-containing protein 8</fullName>
    </submittedName>
</protein>
<accession>A0A8T9BHS8</accession>
<dbReference type="AlphaFoldDB" id="A0A8T9BHS8"/>
<dbReference type="GO" id="GO:0005634">
    <property type="term" value="C:nucleus"/>
    <property type="evidence" value="ECO:0007669"/>
    <property type="project" value="TreeGrafter"/>
</dbReference>
<dbReference type="InterPro" id="IPR046341">
    <property type="entry name" value="SET_dom_sf"/>
</dbReference>
<gene>
    <name evidence="2" type="primary">set8</name>
    <name evidence="2" type="ORF">LARI1_G002810</name>
</gene>
<dbReference type="PANTHER" id="PTHR13271:SF76">
    <property type="entry name" value="SET DOMAIN-CONTAINING PROTEIN 8"/>
    <property type="match status" value="1"/>
</dbReference>
<dbReference type="GO" id="GO:0016279">
    <property type="term" value="F:protein-lysine N-methyltransferase activity"/>
    <property type="evidence" value="ECO:0007669"/>
    <property type="project" value="TreeGrafter"/>
</dbReference>
<sequence>MHREQLPTTALPAWSKLNDVSFIDIDVQDLNDSKGSGLITSRALSSKATYDIPTLLIIPHDLILSAEAIEEHAKVDQHFRELLEVAGGKSLRGDMLLFLLMQITIASPSHPQNVGVQNPWTEYCKILPSDIPVPTMWSEEERFMLIGTSLEVVLKPTLTFRYEMASRTSAVNAKMSAMIREFDTLREQTTGLQWCYKSWWEHETLQITDWILLDAWYRSRSLELPKAGESMVPCLDMANHSSVPNAYYEQTSNDSVALLLRPDVELGLTSEITISYGELKSEAEMLFSYGFINESSTSKALVLPLEPFPDDPLGKAKLAAFAGKPVVRISVDQDSVEWECPFLYLMCLNEEDGLDFKVLQETDGSRSQLKVFWQESDVTDIAGTFETLIGSHSLKDVFKLRAVALLHDRIRQQLERLYGSEETLQSLTDLAHVSPDFLKNAIQLRTRETELLQTAFAFVDMQKTKLLGSDTVLQYLRSMNEEPTEVEETDDDDDDFS</sequence>
<feature type="compositionally biased region" description="Acidic residues" evidence="1">
    <location>
        <begin position="482"/>
        <end position="497"/>
    </location>
</feature>
<dbReference type="CDD" id="cd10527">
    <property type="entry name" value="SET_LSMT"/>
    <property type="match status" value="1"/>
</dbReference>
<feature type="region of interest" description="Disordered" evidence="1">
    <location>
        <begin position="478"/>
        <end position="497"/>
    </location>
</feature>
<comment type="caution">
    <text evidence="2">The sequence shown here is derived from an EMBL/GenBank/DDBJ whole genome shotgun (WGS) entry which is preliminary data.</text>
</comment>
<keyword evidence="3" id="KW-1185">Reference proteome</keyword>
<dbReference type="Gene3D" id="3.90.1410.10">
    <property type="entry name" value="set domain protein methyltransferase, domain 1"/>
    <property type="match status" value="1"/>
</dbReference>
<evidence type="ECO:0000313" key="2">
    <source>
        <dbReference type="EMBL" id="TVY17802.1"/>
    </source>
</evidence>
<dbReference type="PANTHER" id="PTHR13271">
    <property type="entry name" value="UNCHARACTERIZED PUTATIVE METHYLTRANSFERASE"/>
    <property type="match status" value="1"/>
</dbReference>
<dbReference type="EMBL" id="QGMF01000221">
    <property type="protein sequence ID" value="TVY17802.1"/>
    <property type="molecule type" value="Genomic_DNA"/>
</dbReference>
<reference evidence="2 3" key="1">
    <citation type="submission" date="2018-05" db="EMBL/GenBank/DDBJ databases">
        <title>Whole genome sequencing for identification of molecular markers to develop diagnostic detection tools for the regulated plant pathogen Lachnellula willkommii.</title>
        <authorList>
            <person name="Giroux E."/>
            <person name="Bilodeau G."/>
        </authorList>
    </citation>
    <scope>NUCLEOTIDE SEQUENCE [LARGE SCALE GENOMIC DNA]</scope>
    <source>
        <strain evidence="2 3">CBS 203.66</strain>
    </source>
</reference>